<gene>
    <name evidence="1" type="ORF">HPB50_017167</name>
</gene>
<keyword evidence="2" id="KW-1185">Reference proteome</keyword>
<evidence type="ECO:0000313" key="1">
    <source>
        <dbReference type="EMBL" id="KAH6933628.1"/>
    </source>
</evidence>
<proteinExistence type="predicted"/>
<dbReference type="EMBL" id="CM023484">
    <property type="protein sequence ID" value="KAH6933628.1"/>
    <property type="molecule type" value="Genomic_DNA"/>
</dbReference>
<sequence>MTNSSWASWPWVTSALPPKPFFEAFSGEEKLPGGASNGMEEPSSPQASQLADWAERVPDFKPPVLDQDSPVEQQPDEIQVAQAVVRLEPGLYFEV</sequence>
<dbReference type="Proteomes" id="UP000821845">
    <property type="component" value="Chromosome 4"/>
</dbReference>
<comment type="caution">
    <text evidence="1">The sequence shown here is derived from an EMBL/GenBank/DDBJ whole genome shotgun (WGS) entry which is preliminary data.</text>
</comment>
<organism evidence="1 2">
    <name type="scientific">Hyalomma asiaticum</name>
    <name type="common">Tick</name>
    <dbReference type="NCBI Taxonomy" id="266040"/>
    <lineage>
        <taxon>Eukaryota</taxon>
        <taxon>Metazoa</taxon>
        <taxon>Ecdysozoa</taxon>
        <taxon>Arthropoda</taxon>
        <taxon>Chelicerata</taxon>
        <taxon>Arachnida</taxon>
        <taxon>Acari</taxon>
        <taxon>Parasitiformes</taxon>
        <taxon>Ixodida</taxon>
        <taxon>Ixodoidea</taxon>
        <taxon>Ixodidae</taxon>
        <taxon>Hyalomminae</taxon>
        <taxon>Hyalomma</taxon>
    </lineage>
</organism>
<protein>
    <submittedName>
        <fullName evidence="1">Uncharacterized protein</fullName>
    </submittedName>
</protein>
<evidence type="ECO:0000313" key="2">
    <source>
        <dbReference type="Proteomes" id="UP000821845"/>
    </source>
</evidence>
<accession>A0ACB7SFI9</accession>
<reference evidence="1" key="1">
    <citation type="submission" date="2020-05" db="EMBL/GenBank/DDBJ databases">
        <title>Large-scale comparative analyses of tick genomes elucidate their genetic diversity and vector capacities.</title>
        <authorList>
            <person name="Jia N."/>
            <person name="Wang J."/>
            <person name="Shi W."/>
            <person name="Du L."/>
            <person name="Sun Y."/>
            <person name="Zhan W."/>
            <person name="Jiang J."/>
            <person name="Wang Q."/>
            <person name="Zhang B."/>
            <person name="Ji P."/>
            <person name="Sakyi L.B."/>
            <person name="Cui X."/>
            <person name="Yuan T."/>
            <person name="Jiang B."/>
            <person name="Yang W."/>
            <person name="Lam T.T.-Y."/>
            <person name="Chang Q."/>
            <person name="Ding S."/>
            <person name="Wang X."/>
            <person name="Zhu J."/>
            <person name="Ruan X."/>
            <person name="Zhao L."/>
            <person name="Wei J."/>
            <person name="Que T."/>
            <person name="Du C."/>
            <person name="Cheng J."/>
            <person name="Dai P."/>
            <person name="Han X."/>
            <person name="Huang E."/>
            <person name="Gao Y."/>
            <person name="Liu J."/>
            <person name="Shao H."/>
            <person name="Ye R."/>
            <person name="Li L."/>
            <person name="Wei W."/>
            <person name="Wang X."/>
            <person name="Wang C."/>
            <person name="Yang T."/>
            <person name="Huo Q."/>
            <person name="Li W."/>
            <person name="Guo W."/>
            <person name="Chen H."/>
            <person name="Zhou L."/>
            <person name="Ni X."/>
            <person name="Tian J."/>
            <person name="Zhou Y."/>
            <person name="Sheng Y."/>
            <person name="Liu T."/>
            <person name="Pan Y."/>
            <person name="Xia L."/>
            <person name="Li J."/>
            <person name="Zhao F."/>
            <person name="Cao W."/>
        </authorList>
    </citation>
    <scope>NUCLEOTIDE SEQUENCE</scope>
    <source>
        <strain evidence="1">Hyas-2018</strain>
    </source>
</reference>
<name>A0ACB7SFI9_HYAAI</name>